<accession>A0A376DWL1</accession>
<dbReference type="EMBL" id="UFVQ01000003">
    <property type="protein sequence ID" value="STC96181.1"/>
    <property type="molecule type" value="Genomic_DNA"/>
</dbReference>
<name>A0A376DWL1_CHRCU</name>
<gene>
    <name evidence="1" type="ORF">NCTC13533_02120</name>
</gene>
<proteinExistence type="predicted"/>
<evidence type="ECO:0000313" key="1">
    <source>
        <dbReference type="EMBL" id="STC96181.1"/>
    </source>
</evidence>
<organism evidence="1 2">
    <name type="scientific">Chryseobacterium carnipullorum</name>
    <dbReference type="NCBI Taxonomy" id="1124835"/>
    <lineage>
        <taxon>Bacteria</taxon>
        <taxon>Pseudomonadati</taxon>
        <taxon>Bacteroidota</taxon>
        <taxon>Flavobacteriia</taxon>
        <taxon>Flavobacteriales</taxon>
        <taxon>Weeksellaceae</taxon>
        <taxon>Chryseobacterium group</taxon>
        <taxon>Chryseobacterium</taxon>
    </lineage>
</organism>
<dbReference type="Proteomes" id="UP000255224">
    <property type="component" value="Unassembled WGS sequence"/>
</dbReference>
<dbReference type="AlphaFoldDB" id="A0A376DWL1"/>
<evidence type="ECO:0000313" key="2">
    <source>
        <dbReference type="Proteomes" id="UP000255224"/>
    </source>
</evidence>
<sequence>MKKTLAVFVLSVQILSAQNMAQKLDKATKDLMDSSGLFHQVYHFMLPMKTGHLFTNIRETKAFRQPLRRRFSRLEQRLKLWEKIILLKQQPAIPEICLQEF</sequence>
<reference evidence="1 2" key="1">
    <citation type="submission" date="2018-06" db="EMBL/GenBank/DDBJ databases">
        <authorList>
            <consortium name="Pathogen Informatics"/>
            <person name="Doyle S."/>
        </authorList>
    </citation>
    <scope>NUCLEOTIDE SEQUENCE [LARGE SCALE GENOMIC DNA]</scope>
    <source>
        <strain evidence="1 2">NCTC13533</strain>
    </source>
</reference>
<protein>
    <submittedName>
        <fullName evidence="1">Uncharacterized protein</fullName>
    </submittedName>
</protein>